<accession>A0AAD5K3E3</accession>
<evidence type="ECO:0000313" key="1">
    <source>
        <dbReference type="EMBL" id="KAI9267999.1"/>
    </source>
</evidence>
<reference evidence="1" key="2">
    <citation type="submission" date="2023-02" db="EMBL/GenBank/DDBJ databases">
        <authorList>
            <consortium name="DOE Joint Genome Institute"/>
            <person name="Mondo S.J."/>
            <person name="Chang Y."/>
            <person name="Wang Y."/>
            <person name="Ahrendt S."/>
            <person name="Andreopoulos W."/>
            <person name="Barry K."/>
            <person name="Beard J."/>
            <person name="Benny G.L."/>
            <person name="Blankenship S."/>
            <person name="Bonito G."/>
            <person name="Cuomo C."/>
            <person name="Desiro A."/>
            <person name="Gervers K.A."/>
            <person name="Hundley H."/>
            <person name="Kuo A."/>
            <person name="LaButti K."/>
            <person name="Lang B.F."/>
            <person name="Lipzen A."/>
            <person name="O'Donnell K."/>
            <person name="Pangilinan J."/>
            <person name="Reynolds N."/>
            <person name="Sandor L."/>
            <person name="Smith M.W."/>
            <person name="Tsang A."/>
            <person name="Grigoriev I.V."/>
            <person name="Stajich J.E."/>
            <person name="Spatafora J.W."/>
        </authorList>
    </citation>
    <scope>NUCLEOTIDE SEQUENCE</scope>
    <source>
        <strain evidence="1">RSA 2281</strain>
    </source>
</reference>
<evidence type="ECO:0000313" key="2">
    <source>
        <dbReference type="Proteomes" id="UP001209540"/>
    </source>
</evidence>
<dbReference type="AlphaFoldDB" id="A0AAD5K3E3"/>
<sequence>MSSGSELSITSPPSYNSLPSQAQRASLVPIVKAQIGLLLPNLKYENYARNALEIRSLLEKFGNEIREHLYRRILVEIFKQPLQDKKRTQPYLLRLLKETGTFATKENTIPFAHSLQQFCQQDATTRVDLELLFETLKFDAFDQFVFSASLLIVTDIQEAITFQE</sequence>
<reference evidence="1" key="1">
    <citation type="journal article" date="2022" name="IScience">
        <title>Evolution of zygomycete secretomes and the origins of terrestrial fungal ecologies.</title>
        <authorList>
            <person name="Chang Y."/>
            <person name="Wang Y."/>
            <person name="Mondo S."/>
            <person name="Ahrendt S."/>
            <person name="Andreopoulos W."/>
            <person name="Barry K."/>
            <person name="Beard J."/>
            <person name="Benny G.L."/>
            <person name="Blankenship S."/>
            <person name="Bonito G."/>
            <person name="Cuomo C."/>
            <person name="Desiro A."/>
            <person name="Gervers K.A."/>
            <person name="Hundley H."/>
            <person name="Kuo A."/>
            <person name="LaButti K."/>
            <person name="Lang B.F."/>
            <person name="Lipzen A."/>
            <person name="O'Donnell K."/>
            <person name="Pangilinan J."/>
            <person name="Reynolds N."/>
            <person name="Sandor L."/>
            <person name="Smith M.E."/>
            <person name="Tsang A."/>
            <person name="Grigoriev I.V."/>
            <person name="Stajich J.E."/>
            <person name="Spatafora J.W."/>
        </authorList>
    </citation>
    <scope>NUCLEOTIDE SEQUENCE</scope>
    <source>
        <strain evidence="1">RSA 2281</strain>
    </source>
</reference>
<proteinExistence type="predicted"/>
<dbReference type="EMBL" id="JAIXMP010000009">
    <property type="protein sequence ID" value="KAI9267999.1"/>
    <property type="molecule type" value="Genomic_DNA"/>
</dbReference>
<protein>
    <submittedName>
        <fullName evidence="1">Uncharacterized protein</fullName>
    </submittedName>
</protein>
<gene>
    <name evidence="1" type="ORF">BDA99DRAFT_353196</name>
</gene>
<name>A0AAD5K3E3_9FUNG</name>
<organism evidence="1 2">
    <name type="scientific">Phascolomyces articulosus</name>
    <dbReference type="NCBI Taxonomy" id="60185"/>
    <lineage>
        <taxon>Eukaryota</taxon>
        <taxon>Fungi</taxon>
        <taxon>Fungi incertae sedis</taxon>
        <taxon>Mucoromycota</taxon>
        <taxon>Mucoromycotina</taxon>
        <taxon>Mucoromycetes</taxon>
        <taxon>Mucorales</taxon>
        <taxon>Lichtheimiaceae</taxon>
        <taxon>Phascolomyces</taxon>
    </lineage>
</organism>
<comment type="caution">
    <text evidence="1">The sequence shown here is derived from an EMBL/GenBank/DDBJ whole genome shotgun (WGS) entry which is preliminary data.</text>
</comment>
<dbReference type="Proteomes" id="UP001209540">
    <property type="component" value="Unassembled WGS sequence"/>
</dbReference>
<keyword evidence="2" id="KW-1185">Reference proteome</keyword>